<organism evidence="2 3">
    <name type="scientific">Rufibacter roseus</name>
    <dbReference type="NCBI Taxonomy" id="1567108"/>
    <lineage>
        <taxon>Bacteria</taxon>
        <taxon>Pseudomonadati</taxon>
        <taxon>Bacteroidota</taxon>
        <taxon>Cytophagia</taxon>
        <taxon>Cytophagales</taxon>
        <taxon>Hymenobacteraceae</taxon>
        <taxon>Rufibacter</taxon>
    </lineage>
</organism>
<dbReference type="EMBL" id="JBHSYQ010000003">
    <property type="protein sequence ID" value="MFC6997689.1"/>
    <property type="molecule type" value="Genomic_DNA"/>
</dbReference>
<name>A0ABW2DMX2_9BACT</name>
<reference evidence="3" key="1">
    <citation type="journal article" date="2019" name="Int. J. Syst. Evol. Microbiol.">
        <title>The Global Catalogue of Microorganisms (GCM) 10K type strain sequencing project: providing services to taxonomists for standard genome sequencing and annotation.</title>
        <authorList>
            <consortium name="The Broad Institute Genomics Platform"/>
            <consortium name="The Broad Institute Genome Sequencing Center for Infectious Disease"/>
            <person name="Wu L."/>
            <person name="Ma J."/>
        </authorList>
    </citation>
    <scope>NUCLEOTIDE SEQUENCE [LARGE SCALE GENOMIC DNA]</scope>
    <source>
        <strain evidence="3">CGMCC 4.7393</strain>
    </source>
</reference>
<accession>A0ABW2DMX2</accession>
<keyword evidence="1" id="KW-0732">Signal</keyword>
<dbReference type="InterPro" id="IPR046525">
    <property type="entry name" value="DUF6702"/>
</dbReference>
<dbReference type="RefSeq" id="WP_066618784.1">
    <property type="nucleotide sequence ID" value="NZ_JBHSYQ010000003.1"/>
</dbReference>
<dbReference type="Proteomes" id="UP001596405">
    <property type="component" value="Unassembled WGS sequence"/>
</dbReference>
<protein>
    <submittedName>
        <fullName evidence="2">DUF6702 family protein</fullName>
    </submittedName>
</protein>
<evidence type="ECO:0000256" key="1">
    <source>
        <dbReference type="SAM" id="SignalP"/>
    </source>
</evidence>
<sequence length="167" mass="18960">MRNKILGLIILWALAFSPLQGWAHDFHTSITDARYNARTKTYELAVRVFADDLENALSRRNKTNVRLDRSERVKKLIAEYLQANLSIAGAKGELPQQKFLGLQEESDAVWLYLEIPAAKAPAGQVWVQNALLTEIFDDQMNILNLEVAGKKHSILAKYRDTQHTISL</sequence>
<keyword evidence="3" id="KW-1185">Reference proteome</keyword>
<comment type="caution">
    <text evidence="2">The sequence shown here is derived from an EMBL/GenBank/DDBJ whole genome shotgun (WGS) entry which is preliminary data.</text>
</comment>
<dbReference type="Pfam" id="PF20420">
    <property type="entry name" value="DUF6702"/>
    <property type="match status" value="1"/>
</dbReference>
<evidence type="ECO:0000313" key="2">
    <source>
        <dbReference type="EMBL" id="MFC6997689.1"/>
    </source>
</evidence>
<gene>
    <name evidence="2" type="ORF">ACFQHR_08630</name>
</gene>
<proteinExistence type="predicted"/>
<feature type="signal peptide" evidence="1">
    <location>
        <begin position="1"/>
        <end position="23"/>
    </location>
</feature>
<feature type="chain" id="PRO_5047422270" evidence="1">
    <location>
        <begin position="24"/>
        <end position="167"/>
    </location>
</feature>
<evidence type="ECO:0000313" key="3">
    <source>
        <dbReference type="Proteomes" id="UP001596405"/>
    </source>
</evidence>